<dbReference type="EMBL" id="PQGE01000024">
    <property type="protein sequence ID" value="POP41781.1"/>
    <property type="molecule type" value="Genomic_DNA"/>
</dbReference>
<dbReference type="Proteomes" id="UP000237073">
    <property type="component" value="Unassembled WGS sequence"/>
</dbReference>
<keyword evidence="4" id="KW-1185">Reference proteome</keyword>
<organism evidence="3 5">
    <name type="scientific">Superficieibacter electus</name>
    <dbReference type="NCBI Taxonomy" id="2022662"/>
    <lineage>
        <taxon>Bacteria</taxon>
        <taxon>Pseudomonadati</taxon>
        <taxon>Pseudomonadota</taxon>
        <taxon>Gammaproteobacteria</taxon>
        <taxon>Enterobacterales</taxon>
        <taxon>Enterobacteriaceae</taxon>
        <taxon>Superficieibacter</taxon>
    </lineage>
</organism>
<comment type="caution">
    <text evidence="3">The sequence shown here is derived from an EMBL/GenBank/DDBJ whole genome shotgun (WGS) entry which is preliminary data.</text>
</comment>
<dbReference type="InterPro" id="IPR025285">
    <property type="entry name" value="DUF4145"/>
</dbReference>
<name>A0A2P5GI95_9ENTR</name>
<accession>A0A2P5GI95</accession>
<reference evidence="4 5" key="1">
    <citation type="submission" date="2018-01" db="EMBL/GenBank/DDBJ databases">
        <title>Superficieibacter electus gen. nov., sp. nov., an extended-spectrum beta-lactamase possessing member of the Enterobacteriaceae family, isolated from intensive care unit surfaces.</title>
        <authorList>
            <person name="Potter R.F."/>
            <person name="D'Souza A.W."/>
        </authorList>
    </citation>
    <scope>NUCLEOTIDE SEQUENCE [LARGE SCALE GENOMIC DNA]</scope>
    <source>
        <strain evidence="3 5">BP-1</strain>
        <strain evidence="2 4">BP-2</strain>
    </source>
</reference>
<dbReference type="Pfam" id="PF13643">
    <property type="entry name" value="DUF4145"/>
    <property type="match status" value="1"/>
</dbReference>
<evidence type="ECO:0000313" key="5">
    <source>
        <dbReference type="Proteomes" id="UP000247005"/>
    </source>
</evidence>
<evidence type="ECO:0000313" key="2">
    <source>
        <dbReference type="EMBL" id="POP41781.1"/>
    </source>
</evidence>
<gene>
    <name evidence="3" type="ORF">CHU32_24780</name>
    <name evidence="2" type="ORF">CHU33_21995</name>
</gene>
<evidence type="ECO:0000259" key="1">
    <source>
        <dbReference type="Pfam" id="PF13643"/>
    </source>
</evidence>
<dbReference type="OrthoDB" id="4558460at2"/>
<proteinExistence type="predicted"/>
<dbReference type="RefSeq" id="WP_032625818.1">
    <property type="nucleotide sequence ID" value="NZ_PQGD01000029.1"/>
</dbReference>
<sequence length="272" mass="30844">MDKFSFGKPFKLNDYVIYPCPGCGRSSLKLDKETFNARVTGESHSIIEFLGFETELIKEVFTSVLVCENHECEEVVVCSGTGHVEMDIAVNERGEQIQEYFSYYTPKVFIPTLQYIDIPTECPSEVCENLQEAFSLTLLSPGSAANKVRAAIENLLSEYNIPKYKLVKPKGKAKRERRLISLHERIAIAAHRKKIFEKLNELLFAVKWLGNEGSHATSGLTQSDLFDAYRLTEHILNALYPSGVDLQKRAREIVKNKGVKKQKKKFSRTSTV</sequence>
<feature type="domain" description="DUF4145" evidence="1">
    <location>
        <begin position="132"/>
        <end position="232"/>
    </location>
</feature>
<dbReference type="AlphaFoldDB" id="A0A2P5GI95"/>
<protein>
    <submittedName>
        <fullName evidence="3">DUF4145 domain-containing protein</fullName>
    </submittedName>
</protein>
<dbReference type="Proteomes" id="UP000247005">
    <property type="component" value="Unassembled WGS sequence"/>
</dbReference>
<dbReference type="EMBL" id="PQGD01000029">
    <property type="protein sequence ID" value="POP42593.1"/>
    <property type="molecule type" value="Genomic_DNA"/>
</dbReference>
<evidence type="ECO:0000313" key="3">
    <source>
        <dbReference type="EMBL" id="POP42593.1"/>
    </source>
</evidence>
<evidence type="ECO:0000313" key="4">
    <source>
        <dbReference type="Proteomes" id="UP000237073"/>
    </source>
</evidence>